<dbReference type="KEGG" id="kgn:GY169_13765"/>
<proteinExistence type="predicted"/>
<keyword evidence="2" id="KW-1185">Reference proteome</keyword>
<accession>A0A6G9RND0</accession>
<sequence>MKEGYYWIQHGGIVQVAYFTPEEFEDIETGETVIGVWHLAMNDDICHNGEAEVLEGPLQPPK</sequence>
<dbReference type="AlphaFoldDB" id="A0A6G9RND0"/>
<dbReference type="EMBL" id="CP050321">
    <property type="protein sequence ID" value="QIR27803.1"/>
    <property type="molecule type" value="Genomic_DNA"/>
</dbReference>
<evidence type="ECO:0000313" key="2">
    <source>
        <dbReference type="Proteomes" id="UP000503580"/>
    </source>
</evidence>
<name>A0A6G9RND0_9ENTR</name>
<dbReference type="RefSeq" id="WP_167576095.1">
    <property type="nucleotide sequence ID" value="NZ_CP050321.1"/>
</dbReference>
<evidence type="ECO:0000313" key="1">
    <source>
        <dbReference type="EMBL" id="QIR27803.1"/>
    </source>
</evidence>
<protein>
    <submittedName>
        <fullName evidence="1">Uncharacterized protein</fullName>
    </submittedName>
</protein>
<gene>
    <name evidence="1" type="ORF">GY169_13765</name>
</gene>
<reference evidence="1 2" key="1">
    <citation type="submission" date="2020-02" db="EMBL/GenBank/DDBJ databases">
        <title>Whole genome PO2S7.</title>
        <authorList>
            <person name="Singha K.M."/>
        </authorList>
    </citation>
    <scope>NUCLEOTIDE SEQUENCE [LARGE SCALE GENOMIC DNA]</scope>
    <source>
        <strain evidence="1 2">PO2S7</strain>
    </source>
</reference>
<organism evidence="1 2">
    <name type="scientific">Kluyvera genomosp. 3</name>
    <dbReference type="NCBI Taxonomy" id="2774055"/>
    <lineage>
        <taxon>Bacteria</taxon>
        <taxon>Pseudomonadati</taxon>
        <taxon>Pseudomonadota</taxon>
        <taxon>Gammaproteobacteria</taxon>
        <taxon>Enterobacterales</taxon>
        <taxon>Enterobacteriaceae</taxon>
        <taxon>Kluyvera</taxon>
    </lineage>
</organism>
<dbReference type="Proteomes" id="UP000503580">
    <property type="component" value="Chromosome"/>
</dbReference>